<accession>A0A1A0HG52</accession>
<dbReference type="OrthoDB" id="243127at2759"/>
<feature type="domain" description="PSP1 C-terminal" evidence="2">
    <location>
        <begin position="383"/>
        <end position="471"/>
    </location>
</feature>
<name>A0A1A0HG52_9ASCO</name>
<comment type="caution">
    <text evidence="3">The sequence shown here is derived from an EMBL/GenBank/DDBJ whole genome shotgun (WGS) entry which is preliminary data.</text>
</comment>
<evidence type="ECO:0000313" key="4">
    <source>
        <dbReference type="Proteomes" id="UP000092555"/>
    </source>
</evidence>
<dbReference type="GeneID" id="30029921"/>
<keyword evidence="4" id="KW-1185">Reference proteome</keyword>
<organism evidence="3 4">
    <name type="scientific">Metschnikowia bicuspidata var. bicuspidata NRRL YB-4993</name>
    <dbReference type="NCBI Taxonomy" id="869754"/>
    <lineage>
        <taxon>Eukaryota</taxon>
        <taxon>Fungi</taxon>
        <taxon>Dikarya</taxon>
        <taxon>Ascomycota</taxon>
        <taxon>Saccharomycotina</taxon>
        <taxon>Pichiomycetes</taxon>
        <taxon>Metschnikowiaceae</taxon>
        <taxon>Metschnikowia</taxon>
    </lineage>
</organism>
<sequence length="582" mass="64598">MPGLPRDFAAFGAPFQNHYAGLDSAALGYADASPFDSFHLPQELQGGIGNISSRRPSYAAESFTRSGPAVAASPPNLPATSNKNSLASFAAANNYSRNYAPNAGYDLLMDSFGNFSLNSNLSDFQARRASQLVDFQPAQQGYYGPPMDAAPQPGGFLPYAGAGPSAARAHADPHLAAGFPHMGQPFHAVNAQQNYPMKLDNKLMLKNKHILSTAELKALYASVSRYYQDTGICQGIVRELHALLRNQAALNLVAFIKNLNNLNIQHKMLCLVINKNGKLDLLSYPNNSNIFLQNGDMVVVDGDRGKDLVMVLEPLVLIDMAILFNFLKKIEHLRSLTIVDSQGSSSVKNSLSSGTHSTDMDASAIVNTHLTDDNEFIINLPTKQVLRFATPKEIQKLSSKFLEEKKAFVTCFNKIKELNLSHALTLVNVEYQFDFKKLIFYYFANFKRIDFRDLIKELFKIYKTRIWLCAVLPYDQPELYTKNKSGFPDANLATGKIPQEYDLTTEKIMTFSIEDFNMIPSPSYFHLRNMANLVDNLKEDVKGKFYGFNKGPASAGAPAPEKRRGSYVIQPSFDPFGESTQR</sequence>
<dbReference type="Pfam" id="PF04468">
    <property type="entry name" value="PSP1"/>
    <property type="match status" value="1"/>
</dbReference>
<dbReference type="PANTHER" id="PTHR43830:SF3">
    <property type="entry name" value="PROTEIN PSP1"/>
    <property type="match status" value="1"/>
</dbReference>
<dbReference type="PANTHER" id="PTHR43830">
    <property type="entry name" value="PROTEIN PSP1"/>
    <property type="match status" value="1"/>
</dbReference>
<dbReference type="GO" id="GO:0005737">
    <property type="term" value="C:cytoplasm"/>
    <property type="evidence" value="ECO:0007669"/>
    <property type="project" value="TreeGrafter"/>
</dbReference>
<dbReference type="EMBL" id="LXTC01000001">
    <property type="protein sequence ID" value="OBA22965.1"/>
    <property type="molecule type" value="Genomic_DNA"/>
</dbReference>
<evidence type="ECO:0000313" key="3">
    <source>
        <dbReference type="EMBL" id="OBA22965.1"/>
    </source>
</evidence>
<dbReference type="InterPro" id="IPR047767">
    <property type="entry name" value="PSP1-like"/>
</dbReference>
<dbReference type="AlphaFoldDB" id="A0A1A0HG52"/>
<reference evidence="3 4" key="1">
    <citation type="submission" date="2016-05" db="EMBL/GenBank/DDBJ databases">
        <title>Comparative genomics of biotechnologically important yeasts.</title>
        <authorList>
            <consortium name="DOE Joint Genome Institute"/>
            <person name="Riley R."/>
            <person name="Haridas S."/>
            <person name="Wolfe K.H."/>
            <person name="Lopes M.R."/>
            <person name="Hittinger C.T."/>
            <person name="Goker M."/>
            <person name="Salamov A."/>
            <person name="Wisecaver J."/>
            <person name="Long T.M."/>
            <person name="Aerts A.L."/>
            <person name="Barry K."/>
            <person name="Choi C."/>
            <person name="Clum A."/>
            <person name="Coughlan A.Y."/>
            <person name="Deshpande S."/>
            <person name="Douglass A.P."/>
            <person name="Hanson S.J."/>
            <person name="Klenk H.-P."/>
            <person name="LaButti K."/>
            <person name="Lapidus A."/>
            <person name="Lindquist E."/>
            <person name="Lipzen A."/>
            <person name="Meier-kolthoff J.P."/>
            <person name="Ohm R.A."/>
            <person name="Otillar R.P."/>
            <person name="Pangilinan J."/>
            <person name="Peng Y."/>
            <person name="Rokas A."/>
            <person name="Rosa C.A."/>
            <person name="Scheuner C."/>
            <person name="Sibirny A.A."/>
            <person name="Slot J.C."/>
            <person name="Stielow J.B."/>
            <person name="Sun H."/>
            <person name="Kurtzman C.P."/>
            <person name="Blackwell M."/>
            <person name="Grigoriev I.V."/>
            <person name="Jeffries T.W."/>
        </authorList>
    </citation>
    <scope>NUCLEOTIDE SEQUENCE [LARGE SCALE GENOMIC DNA]</scope>
    <source>
        <strain evidence="3 4">NRRL YB-4993</strain>
    </source>
</reference>
<dbReference type="Proteomes" id="UP000092555">
    <property type="component" value="Unassembled WGS sequence"/>
</dbReference>
<evidence type="ECO:0000259" key="2">
    <source>
        <dbReference type="PROSITE" id="PS51411"/>
    </source>
</evidence>
<feature type="region of interest" description="Disordered" evidence="1">
    <location>
        <begin position="552"/>
        <end position="582"/>
    </location>
</feature>
<gene>
    <name evidence="3" type="ORF">METBIDRAFT_38025</name>
</gene>
<protein>
    <submittedName>
        <fullName evidence="3">PSP1-domain-containing protein</fullName>
    </submittedName>
</protein>
<dbReference type="PROSITE" id="PS51411">
    <property type="entry name" value="PSP1_C"/>
    <property type="match status" value="1"/>
</dbReference>
<dbReference type="InterPro" id="IPR007557">
    <property type="entry name" value="PSP1_C"/>
</dbReference>
<proteinExistence type="predicted"/>
<dbReference type="RefSeq" id="XP_018713446.1">
    <property type="nucleotide sequence ID" value="XM_018856945.1"/>
</dbReference>
<evidence type="ECO:0000256" key="1">
    <source>
        <dbReference type="SAM" id="MobiDB-lite"/>
    </source>
</evidence>